<feature type="compositionally biased region" description="Basic and acidic residues" evidence="1">
    <location>
        <begin position="974"/>
        <end position="994"/>
    </location>
</feature>
<evidence type="ECO:0000313" key="2">
    <source>
        <dbReference type="Proteomes" id="UP000887565"/>
    </source>
</evidence>
<evidence type="ECO:0000256" key="1">
    <source>
        <dbReference type="SAM" id="MobiDB-lite"/>
    </source>
</evidence>
<feature type="compositionally biased region" description="Low complexity" evidence="1">
    <location>
        <begin position="596"/>
        <end position="605"/>
    </location>
</feature>
<feature type="region of interest" description="Disordered" evidence="1">
    <location>
        <begin position="965"/>
        <end position="994"/>
    </location>
</feature>
<keyword evidence="2" id="KW-1185">Reference proteome</keyword>
<feature type="region of interest" description="Disordered" evidence="1">
    <location>
        <begin position="596"/>
        <end position="638"/>
    </location>
</feature>
<protein>
    <submittedName>
        <fullName evidence="3">Uncharacterized protein</fullName>
    </submittedName>
</protein>
<feature type="region of interest" description="Disordered" evidence="1">
    <location>
        <begin position="894"/>
        <end position="924"/>
    </location>
</feature>
<sequence length="994" mass="109989">MNPNQQNSLNMIPPSFGQSRIPNLETLYTNAAASQVTAPQIGNFNFVHHASSATNPYFLANILSQQPSIMNHHSAMLAGGNDHNLNQQISSSMVNRHHQVQMYDNFIYHHHQQQQPQQHNRLLAASSAAASFNYNAEAKKFAAAAQYSQILPPFFAAAANSTTNMMLANALLANSYSDVSRNSMIAQSSSTYKDNLNINKNSVAETMTSNQMVKSVPNSNNEAVYLPSPASNKSSLSACDAKSLDRSPFAHPCKLEIWHISHKSGPGSHHDLNVHSPSNMSVQRTSSNLSFQSPAAVIADRSPVVAAVISPSLANLGLVPQSPACAINPKMSLFHTNTQSPSGGDGDVAFLRQYVVAASPKLSQSISNVTSDFQTGTPKANNLILASVTLSNEQQKSHFYVQDRNHNSTTVTSMENSIRNFDLIDEHSSHILDVEPCGSQAPAVVQQQPYRHSWSKNDEDLAATRKNKNNNNAKENELAEIDREFARHFNAIVQKDAIQIVSSQEIKLPDKMDTFTADLDFCTSKKLPTIALSFIASSPIGMTFSPISFDNNERDDQGEIDDTLINRFPHLGKYFGPLSPKVRTSTNVFGDEILQQQTTSESETQVNASTPSSKWAPRKSKRVPIYKQQTQKARPQNAETNLHATAQAMAAPTTARVMSCDTKRLSLKVSLRSSPLSSLMRTSATAGGEEDDELDASVEQPSTSLAAEIKQETPDKQSLSCGLIREYDAEKNKKIEILPQNSEKELKNSTCGRKILQHLYLWFQAAKEITLIISFLETLYLFHSERKSGVITRRQKSSNSAAAGAAHPGGNAKLSVDEKLVEEEVKRKLMQISSLHPELRLAISNSGNKSDIGSGGTQEMRMHHNFSDEDAMRQTFTQPLTAADALRHVVPKKRLSTRQNSLTPPPPSQSSSVTPAFLPPRNSRFMEENDKRYFSDHYELSKRLLKWDYFKPAPKRCQEFERAKTRINTSLEDSSSRRNAREQLLEDDLEQGRV</sequence>
<accession>A0A915HRC1</accession>
<organism evidence="2 3">
    <name type="scientific">Romanomermis culicivorax</name>
    <name type="common">Nematode worm</name>
    <dbReference type="NCBI Taxonomy" id="13658"/>
    <lineage>
        <taxon>Eukaryota</taxon>
        <taxon>Metazoa</taxon>
        <taxon>Ecdysozoa</taxon>
        <taxon>Nematoda</taxon>
        <taxon>Enoplea</taxon>
        <taxon>Dorylaimia</taxon>
        <taxon>Mermithida</taxon>
        <taxon>Mermithoidea</taxon>
        <taxon>Mermithidae</taxon>
        <taxon>Romanomermis</taxon>
    </lineage>
</organism>
<dbReference type="Proteomes" id="UP000887565">
    <property type="component" value="Unplaced"/>
</dbReference>
<reference evidence="3" key="1">
    <citation type="submission" date="2022-11" db="UniProtKB">
        <authorList>
            <consortium name="WormBaseParasite"/>
        </authorList>
    </citation>
    <scope>IDENTIFICATION</scope>
</reference>
<dbReference type="WBParaSite" id="nRc.2.0.1.t04071-RA">
    <property type="protein sequence ID" value="nRc.2.0.1.t04071-RA"/>
    <property type="gene ID" value="nRc.2.0.1.g04071"/>
</dbReference>
<evidence type="ECO:0000313" key="3">
    <source>
        <dbReference type="WBParaSite" id="nRc.2.0.1.t04071-RA"/>
    </source>
</evidence>
<dbReference type="AlphaFoldDB" id="A0A915HRC1"/>
<feature type="compositionally biased region" description="Polar residues" evidence="1">
    <location>
        <begin position="627"/>
        <end position="638"/>
    </location>
</feature>
<feature type="region of interest" description="Disordered" evidence="1">
    <location>
        <begin position="678"/>
        <end position="698"/>
    </location>
</feature>
<proteinExistence type="predicted"/>
<name>A0A915HRC1_ROMCU</name>